<keyword evidence="3" id="KW-0238">DNA-binding</keyword>
<dbReference type="PROSITE" id="PS50811">
    <property type="entry name" value="WRKY"/>
    <property type="match status" value="1"/>
</dbReference>
<dbReference type="Pfam" id="PF03106">
    <property type="entry name" value="WRKY"/>
    <property type="match status" value="1"/>
</dbReference>
<dbReference type="AlphaFoldDB" id="A0A1D1XZZ0"/>
<dbReference type="GO" id="GO:0000976">
    <property type="term" value="F:transcription cis-regulatory region binding"/>
    <property type="evidence" value="ECO:0007669"/>
    <property type="project" value="TreeGrafter"/>
</dbReference>
<dbReference type="Gene3D" id="2.20.25.80">
    <property type="entry name" value="WRKY domain"/>
    <property type="match status" value="1"/>
</dbReference>
<dbReference type="SUPFAM" id="SSF118290">
    <property type="entry name" value="WRKY DNA-binding domain"/>
    <property type="match status" value="1"/>
</dbReference>
<protein>
    <submittedName>
        <fullName evidence="8">Putative WRKY transcription factor 70</fullName>
    </submittedName>
</protein>
<dbReference type="InterPro" id="IPR036576">
    <property type="entry name" value="WRKY_dom_sf"/>
</dbReference>
<dbReference type="InterPro" id="IPR003657">
    <property type="entry name" value="WRKY_dom"/>
</dbReference>
<dbReference type="SMART" id="SM00774">
    <property type="entry name" value="WRKY"/>
    <property type="match status" value="1"/>
</dbReference>
<feature type="region of interest" description="Disordered" evidence="6">
    <location>
        <begin position="66"/>
        <end position="115"/>
    </location>
</feature>
<dbReference type="GO" id="GO:0003700">
    <property type="term" value="F:DNA-binding transcription factor activity"/>
    <property type="evidence" value="ECO:0007669"/>
    <property type="project" value="InterPro"/>
</dbReference>
<dbReference type="EMBL" id="GDJX01019994">
    <property type="protein sequence ID" value="JAT47942.1"/>
    <property type="molecule type" value="Transcribed_RNA"/>
</dbReference>
<feature type="domain" description="WRKY" evidence="7">
    <location>
        <begin position="120"/>
        <end position="183"/>
    </location>
</feature>
<dbReference type="PANTHER" id="PTHR32096:SF146">
    <property type="entry name" value="WRKY TRANSCRIPTION FACTOR 19-RELATED"/>
    <property type="match status" value="1"/>
</dbReference>
<proteinExistence type="predicted"/>
<evidence type="ECO:0000313" key="8">
    <source>
        <dbReference type="EMBL" id="JAT47942.1"/>
    </source>
</evidence>
<evidence type="ECO:0000259" key="7">
    <source>
        <dbReference type="PROSITE" id="PS50811"/>
    </source>
</evidence>
<name>A0A1D1XZZ0_9ARAE</name>
<keyword evidence="4" id="KW-0804">Transcription</keyword>
<dbReference type="GO" id="GO:0005634">
    <property type="term" value="C:nucleus"/>
    <property type="evidence" value="ECO:0007669"/>
    <property type="project" value="UniProtKB-SubCell"/>
</dbReference>
<evidence type="ECO:0000256" key="1">
    <source>
        <dbReference type="ARBA" id="ARBA00004123"/>
    </source>
</evidence>
<evidence type="ECO:0000256" key="6">
    <source>
        <dbReference type="SAM" id="MobiDB-lite"/>
    </source>
</evidence>
<dbReference type="PANTHER" id="PTHR32096">
    <property type="entry name" value="WRKY TRANSCRIPTION FACTOR 30-RELATED-RELATED"/>
    <property type="match status" value="1"/>
</dbReference>
<accession>A0A1D1XZZ0</accession>
<evidence type="ECO:0000256" key="3">
    <source>
        <dbReference type="ARBA" id="ARBA00023125"/>
    </source>
</evidence>
<keyword evidence="2" id="KW-0805">Transcription regulation</keyword>
<evidence type="ECO:0000256" key="4">
    <source>
        <dbReference type="ARBA" id="ARBA00023163"/>
    </source>
</evidence>
<evidence type="ECO:0000256" key="2">
    <source>
        <dbReference type="ARBA" id="ARBA00023015"/>
    </source>
</evidence>
<sequence length="317" mass="33895">MAPSVVPSKRKAVIRELVRGRELVEQLGVVLGQDLGGGGRPEKAQELVEALMDSFSTAFSALGCGEAAEHRRDPGSETTGGLGYDRGRSQTAGGKGKARPAGELRRGQTRRSQPYACTRVTSKTLEDGHTWRKYGQKDIHGAKYPRCYFRCTYKHDQGCLATRQVQKSEADPSTFVITYLGRHTCKKLTASLRPGNSFLISFGSPDPSAGGGQGPRRPAAPFPTPKQDPEDDALSGLSHNNSSPGCLTLPEPMQMGTSAPTTGICNVTFDAGDVTSAGLRDPCVSPGNLGVGFSGDSFEFEDVFGLEPGEFTYELFQ</sequence>
<organism evidence="8">
    <name type="scientific">Anthurium amnicola</name>
    <dbReference type="NCBI Taxonomy" id="1678845"/>
    <lineage>
        <taxon>Eukaryota</taxon>
        <taxon>Viridiplantae</taxon>
        <taxon>Streptophyta</taxon>
        <taxon>Embryophyta</taxon>
        <taxon>Tracheophyta</taxon>
        <taxon>Spermatophyta</taxon>
        <taxon>Magnoliopsida</taxon>
        <taxon>Liliopsida</taxon>
        <taxon>Araceae</taxon>
        <taxon>Pothoideae</taxon>
        <taxon>Potheae</taxon>
        <taxon>Anthurium</taxon>
    </lineage>
</organism>
<feature type="region of interest" description="Disordered" evidence="6">
    <location>
        <begin position="201"/>
        <end position="244"/>
    </location>
</feature>
<comment type="subcellular location">
    <subcellularLocation>
        <location evidence="1">Nucleus</location>
    </subcellularLocation>
</comment>
<evidence type="ECO:0000256" key="5">
    <source>
        <dbReference type="ARBA" id="ARBA00023242"/>
    </source>
</evidence>
<gene>
    <name evidence="8" type="primary">WRKY70_0</name>
    <name evidence="8" type="ORF">g.92735</name>
</gene>
<keyword evidence="5" id="KW-0539">Nucleus</keyword>
<dbReference type="InterPro" id="IPR044810">
    <property type="entry name" value="WRKY_plant"/>
</dbReference>
<reference evidence="8" key="1">
    <citation type="submission" date="2015-07" db="EMBL/GenBank/DDBJ databases">
        <title>Transcriptome Assembly of Anthurium amnicola.</title>
        <authorList>
            <person name="Suzuki J."/>
        </authorList>
    </citation>
    <scope>NUCLEOTIDE SEQUENCE</scope>
</reference>